<feature type="region of interest" description="Disordered" evidence="1">
    <location>
        <begin position="72"/>
        <end position="93"/>
    </location>
</feature>
<protein>
    <submittedName>
        <fullName evidence="2">Uncharacterized protein</fullName>
    </submittedName>
</protein>
<dbReference type="EMBL" id="NEVP01000011">
    <property type="protein sequence ID" value="OZI46678.1"/>
    <property type="molecule type" value="Genomic_DNA"/>
</dbReference>
<sequence length="93" mass="9550">MSSHTALTDLESRLAAPDGAVQRDAMMARTQGLARRLRAELDAGLSRADFAAYSAVAAAADAATAVLADYPLSPERGGDASAPANAFPSFSPR</sequence>
<feature type="compositionally biased region" description="Low complexity" evidence="1">
    <location>
        <begin position="80"/>
        <end position="93"/>
    </location>
</feature>
<keyword evidence="3" id="KW-1185">Reference proteome</keyword>
<evidence type="ECO:0000313" key="2">
    <source>
        <dbReference type="EMBL" id="OZI46678.1"/>
    </source>
</evidence>
<gene>
    <name evidence="2" type="ORF">CAL25_18475</name>
</gene>
<dbReference type="RefSeq" id="WP_094802524.1">
    <property type="nucleotide sequence ID" value="NZ_NEVN01000009.1"/>
</dbReference>
<name>A0A261TAL8_9BORD</name>
<organism evidence="2 3">
    <name type="scientific">Bordetella genomosp. 5</name>
    <dbReference type="NCBI Taxonomy" id="1395608"/>
    <lineage>
        <taxon>Bacteria</taxon>
        <taxon>Pseudomonadati</taxon>
        <taxon>Pseudomonadota</taxon>
        <taxon>Betaproteobacteria</taxon>
        <taxon>Burkholderiales</taxon>
        <taxon>Alcaligenaceae</taxon>
        <taxon>Bordetella</taxon>
    </lineage>
</organism>
<dbReference type="Proteomes" id="UP000216913">
    <property type="component" value="Unassembled WGS sequence"/>
</dbReference>
<proteinExistence type="predicted"/>
<evidence type="ECO:0000313" key="3">
    <source>
        <dbReference type="Proteomes" id="UP000216913"/>
    </source>
</evidence>
<accession>A0A261TAL8</accession>
<dbReference type="Gene3D" id="1.20.5.420">
    <property type="entry name" value="Immunoglobulin FC, subunit C"/>
    <property type="match status" value="1"/>
</dbReference>
<comment type="caution">
    <text evidence="2">The sequence shown here is derived from an EMBL/GenBank/DDBJ whole genome shotgun (WGS) entry which is preliminary data.</text>
</comment>
<dbReference type="AlphaFoldDB" id="A0A261TAL8"/>
<reference evidence="2 3" key="1">
    <citation type="submission" date="2017-05" db="EMBL/GenBank/DDBJ databases">
        <title>Complete and WGS of Bordetella genogroups.</title>
        <authorList>
            <person name="Spilker T."/>
            <person name="LiPuma J."/>
        </authorList>
    </citation>
    <scope>NUCLEOTIDE SEQUENCE [LARGE SCALE GENOMIC DNA]</scope>
    <source>
        <strain evidence="2 3">AU10456</strain>
    </source>
</reference>
<evidence type="ECO:0000256" key="1">
    <source>
        <dbReference type="SAM" id="MobiDB-lite"/>
    </source>
</evidence>